<organism evidence="2 3">
    <name type="scientific">Viridothelium virens</name>
    <name type="common">Speckled blister lichen</name>
    <name type="synonym">Trypethelium virens</name>
    <dbReference type="NCBI Taxonomy" id="1048519"/>
    <lineage>
        <taxon>Eukaryota</taxon>
        <taxon>Fungi</taxon>
        <taxon>Dikarya</taxon>
        <taxon>Ascomycota</taxon>
        <taxon>Pezizomycotina</taxon>
        <taxon>Dothideomycetes</taxon>
        <taxon>Dothideomycetes incertae sedis</taxon>
        <taxon>Trypetheliales</taxon>
        <taxon>Trypetheliaceae</taxon>
        <taxon>Viridothelium</taxon>
    </lineage>
</organism>
<sequence>MNLSAATSVILPEAGILAGFLSAIILLITILVWKYLLRPSRVKAERHLLCTCCKRSTDRS</sequence>
<name>A0A6A6GXR9_VIRVR</name>
<feature type="transmembrane region" description="Helical" evidence="1">
    <location>
        <begin position="16"/>
        <end position="37"/>
    </location>
</feature>
<keyword evidence="1" id="KW-0472">Membrane</keyword>
<dbReference type="Proteomes" id="UP000800092">
    <property type="component" value="Unassembled WGS sequence"/>
</dbReference>
<proteinExistence type="predicted"/>
<protein>
    <submittedName>
        <fullName evidence="2">Uncharacterized protein</fullName>
    </submittedName>
</protein>
<evidence type="ECO:0000256" key="1">
    <source>
        <dbReference type="SAM" id="Phobius"/>
    </source>
</evidence>
<evidence type="ECO:0000313" key="3">
    <source>
        <dbReference type="Proteomes" id="UP000800092"/>
    </source>
</evidence>
<accession>A0A6A6GXR9</accession>
<reference evidence="2" key="1">
    <citation type="journal article" date="2020" name="Stud. Mycol.">
        <title>101 Dothideomycetes genomes: a test case for predicting lifestyles and emergence of pathogens.</title>
        <authorList>
            <person name="Haridas S."/>
            <person name="Albert R."/>
            <person name="Binder M."/>
            <person name="Bloem J."/>
            <person name="Labutti K."/>
            <person name="Salamov A."/>
            <person name="Andreopoulos B."/>
            <person name="Baker S."/>
            <person name="Barry K."/>
            <person name="Bills G."/>
            <person name="Bluhm B."/>
            <person name="Cannon C."/>
            <person name="Castanera R."/>
            <person name="Culley D."/>
            <person name="Daum C."/>
            <person name="Ezra D."/>
            <person name="Gonzalez J."/>
            <person name="Henrissat B."/>
            <person name="Kuo A."/>
            <person name="Liang C."/>
            <person name="Lipzen A."/>
            <person name="Lutzoni F."/>
            <person name="Magnuson J."/>
            <person name="Mondo S."/>
            <person name="Nolan M."/>
            <person name="Ohm R."/>
            <person name="Pangilinan J."/>
            <person name="Park H.-J."/>
            <person name="Ramirez L."/>
            <person name="Alfaro M."/>
            <person name="Sun H."/>
            <person name="Tritt A."/>
            <person name="Yoshinaga Y."/>
            <person name="Zwiers L.-H."/>
            <person name="Turgeon B."/>
            <person name="Goodwin S."/>
            <person name="Spatafora J."/>
            <person name="Crous P."/>
            <person name="Grigoriev I."/>
        </authorList>
    </citation>
    <scope>NUCLEOTIDE SEQUENCE</scope>
    <source>
        <strain evidence="2">Tuck. ex Michener</strain>
    </source>
</reference>
<dbReference type="AlphaFoldDB" id="A0A6A6GXR9"/>
<gene>
    <name evidence="2" type="ORF">EV356DRAFT_508514</name>
</gene>
<dbReference type="EMBL" id="ML991839">
    <property type="protein sequence ID" value="KAF2230596.1"/>
    <property type="molecule type" value="Genomic_DNA"/>
</dbReference>
<evidence type="ECO:0000313" key="2">
    <source>
        <dbReference type="EMBL" id="KAF2230596.1"/>
    </source>
</evidence>
<keyword evidence="3" id="KW-1185">Reference proteome</keyword>
<keyword evidence="1" id="KW-1133">Transmembrane helix</keyword>
<keyword evidence="1" id="KW-0812">Transmembrane</keyword>